<keyword evidence="2" id="KW-1185">Reference proteome</keyword>
<dbReference type="Proteomes" id="UP000780801">
    <property type="component" value="Unassembled WGS sequence"/>
</dbReference>
<accession>A0A9P6FS20</accession>
<comment type="caution">
    <text evidence="1">The sequence shown here is derived from an EMBL/GenBank/DDBJ whole genome shotgun (WGS) entry which is preliminary data.</text>
</comment>
<dbReference type="PANTHER" id="PTHR14187:SF5">
    <property type="entry name" value="HEAT SHOCK 70 KDA PROTEIN 12A"/>
    <property type="match status" value="1"/>
</dbReference>
<reference evidence="1" key="1">
    <citation type="journal article" date="2020" name="Fungal Divers.">
        <title>Resolving the Mortierellaceae phylogeny through synthesis of multi-gene phylogenetics and phylogenomics.</title>
        <authorList>
            <person name="Vandepol N."/>
            <person name="Liber J."/>
            <person name="Desiro A."/>
            <person name="Na H."/>
            <person name="Kennedy M."/>
            <person name="Barry K."/>
            <person name="Grigoriev I.V."/>
            <person name="Miller A.N."/>
            <person name="O'Donnell K."/>
            <person name="Stajich J.E."/>
            <person name="Bonito G."/>
        </authorList>
    </citation>
    <scope>NUCLEOTIDE SEQUENCE</scope>
    <source>
        <strain evidence="1">KOD1015</strain>
    </source>
</reference>
<dbReference type="PANTHER" id="PTHR14187">
    <property type="entry name" value="ALPHA KINASE/ELONGATION FACTOR 2 KINASE"/>
    <property type="match status" value="1"/>
</dbReference>
<evidence type="ECO:0000313" key="2">
    <source>
        <dbReference type="Proteomes" id="UP000780801"/>
    </source>
</evidence>
<protein>
    <recommendedName>
        <fullName evidence="3">Actin-like ATPase domain-containing protein</fullName>
    </recommendedName>
</protein>
<dbReference type="SUPFAM" id="SSF53067">
    <property type="entry name" value="Actin-like ATPase domain"/>
    <property type="match status" value="2"/>
</dbReference>
<dbReference type="AlphaFoldDB" id="A0A9P6FS20"/>
<dbReference type="OrthoDB" id="2963168at2759"/>
<evidence type="ECO:0008006" key="3">
    <source>
        <dbReference type="Google" id="ProtNLM"/>
    </source>
</evidence>
<sequence length="574" mass="64991">MAPIEYLQFDQSRYPVVVGIDFGTTYSGCAFAFQKDETEVEPVSRWPMQQSDYPKVPTLSLYQKDKAKPKLAAWGWNAHKMAWSPTVVKERDHFMLSQFKLQLDESLDNKPLEGGITALDAIADYLEGFLAYVTPEILKTFGKAFTPQHFRFCLTVPAMWSDRAKNIMRQAAIKAKIISEDDHPDRLILVSEHEAAAAYCERKCERFKLEHKDRFMVCDAGGGTVDLIVYEVEQTTSGRRLSEVVIGQGASCGSVFLDKNAQKLIEEKFGKKAMARIPPNLMPLMIERFVVDIKPLFKGDEDLTMMLPCSGFFDTLENAEEIGISDGMMTLSAKELKDKVFEPVIKDILKLIRQQLDDAKECPTILLVGGFGTSSYLLKRIQEEFEGRVDYVGVPPRPELAVVRGAVYVGMNPSVKTRVARRCYGVGCSMPYLFEQDYEVRRRVAFDPHGPIVMGCCQWFVKRGQKIDVDECVTHEFESLKSWHHGEKCPMDDKAFQTTIYSYDGAGEPPRFTDSPGVRLLAHVRKENPFMLHEKFGSVAASRVKMNFGENELKAVCETRGKEYSARLDFLSEL</sequence>
<dbReference type="CDD" id="cd10229">
    <property type="entry name" value="ASKHA_NBD_HSP70_HSPA12"/>
    <property type="match status" value="1"/>
</dbReference>
<gene>
    <name evidence="1" type="ORF">BGW38_002977</name>
</gene>
<name>A0A9P6FS20_9FUNG</name>
<evidence type="ECO:0000313" key="1">
    <source>
        <dbReference type="EMBL" id="KAF9580397.1"/>
    </source>
</evidence>
<proteinExistence type="predicted"/>
<dbReference type="Gene3D" id="3.30.420.40">
    <property type="match status" value="2"/>
</dbReference>
<organism evidence="1 2">
    <name type="scientific">Lunasporangiospora selenospora</name>
    <dbReference type="NCBI Taxonomy" id="979761"/>
    <lineage>
        <taxon>Eukaryota</taxon>
        <taxon>Fungi</taxon>
        <taxon>Fungi incertae sedis</taxon>
        <taxon>Mucoromycota</taxon>
        <taxon>Mortierellomycotina</taxon>
        <taxon>Mortierellomycetes</taxon>
        <taxon>Mortierellales</taxon>
        <taxon>Mortierellaceae</taxon>
        <taxon>Lunasporangiospora</taxon>
    </lineage>
</organism>
<dbReference type="InterPro" id="IPR043129">
    <property type="entry name" value="ATPase_NBD"/>
</dbReference>
<dbReference type="EMBL" id="JAABOA010002090">
    <property type="protein sequence ID" value="KAF9580397.1"/>
    <property type="molecule type" value="Genomic_DNA"/>
</dbReference>